<comment type="caution">
    <text evidence="5">The sequence shown here is derived from an EMBL/GenBank/DDBJ whole genome shotgun (WGS) entry which is preliminary data.</text>
</comment>
<dbReference type="PANTHER" id="PTHR21661">
    <property type="entry name" value="EPOXIDE HYDROLASE 1-RELATED"/>
    <property type="match status" value="1"/>
</dbReference>
<evidence type="ECO:0000313" key="5">
    <source>
        <dbReference type="EMBL" id="OCT46944.1"/>
    </source>
</evidence>
<dbReference type="PRINTS" id="PR00412">
    <property type="entry name" value="EPOXHYDRLASE"/>
</dbReference>
<dbReference type="PIRSF" id="PIRSF001112">
    <property type="entry name" value="Epoxide_hydrolase"/>
    <property type="match status" value="1"/>
</dbReference>
<evidence type="ECO:0000256" key="1">
    <source>
        <dbReference type="ARBA" id="ARBA00010088"/>
    </source>
</evidence>
<dbReference type="OrthoDB" id="7130006at2759"/>
<dbReference type="SUPFAM" id="SSF53474">
    <property type="entry name" value="alpha/beta-Hydrolases"/>
    <property type="match status" value="1"/>
</dbReference>
<dbReference type="VEuPathDB" id="FungiDB:G647_02474"/>
<dbReference type="Proteomes" id="UP000094526">
    <property type="component" value="Unassembled WGS sequence"/>
</dbReference>
<keyword evidence="2 5" id="KW-0378">Hydrolase</keyword>
<feature type="active site" description="Nucleophile" evidence="3">
    <location>
        <position position="199"/>
    </location>
</feature>
<dbReference type="Gene3D" id="3.40.50.1820">
    <property type="entry name" value="alpha/beta hydrolase"/>
    <property type="match status" value="1"/>
</dbReference>
<dbReference type="GO" id="GO:0097176">
    <property type="term" value="P:epoxide metabolic process"/>
    <property type="evidence" value="ECO:0007669"/>
    <property type="project" value="TreeGrafter"/>
</dbReference>
<dbReference type="EMBL" id="LGRB01000014">
    <property type="protein sequence ID" value="OCT46944.1"/>
    <property type="molecule type" value="Genomic_DNA"/>
</dbReference>
<dbReference type="InterPro" id="IPR010497">
    <property type="entry name" value="Epoxide_hydro_N"/>
</dbReference>
<dbReference type="AlphaFoldDB" id="A0A1C1CEJ1"/>
<feature type="active site" description="Proton acceptor" evidence="3">
    <location>
        <position position="417"/>
    </location>
</feature>
<accession>A0A1C1CEJ1</accession>
<dbReference type="STRING" id="86049.A0A1C1CEJ1"/>
<sequence length="443" mass="50456">MSGYDTIPQGANIQVDKFTLSIPDQELQDFKDLLRLSKLAPKTYENLHANAKDGKFGVSHEWMSKAKDFWLNEYDWRATEKHNNSFPNFIAHVKDDDGDVFKIHFIALFSKKENAVPLLYMHGWPGSHFEHLDIFDLYRNKYSPEELPYHTIAVSLPGWTLSSGPPLDRDFDTEDIARIMNKLMIGLGFGSGYICQGGDIGSFTSKVIAGTYDECKGVHYNFAISGEPPKDVDESKITDTERQGMERMQAFYMTGNGYAREHGTRPATIGFVLASSPLAQLAWIGEKFQEWTDETPPLTQILDSITLYWFTESFPRCIYCYREVMASRRSQNQTPKGPPRGAHPLVNHMLIDIPPRGFAQFSVPGSRGLPHGNPKYNNDKPVAYSWFPKELAPVPREWVEKQGHKLVLFRQHKSGGHFAAVEKPKEMLEDMEEFIKTIGWPVK</sequence>
<evidence type="ECO:0000313" key="6">
    <source>
        <dbReference type="Proteomes" id="UP000094526"/>
    </source>
</evidence>
<dbReference type="InterPro" id="IPR016292">
    <property type="entry name" value="Epoxide_hydrolase"/>
</dbReference>
<dbReference type="PANTHER" id="PTHR21661:SF39">
    <property type="entry name" value="HYDROLASE, PUTATIVE (AFU_ORTHOLOGUE AFUA_3G08960)-RELATED"/>
    <property type="match status" value="1"/>
</dbReference>
<gene>
    <name evidence="5" type="ORF">CLCR_02349</name>
</gene>
<dbReference type="InterPro" id="IPR000639">
    <property type="entry name" value="Epox_hydrolase-like"/>
</dbReference>
<dbReference type="Pfam" id="PF06441">
    <property type="entry name" value="EHN"/>
    <property type="match status" value="1"/>
</dbReference>
<name>A0A1C1CEJ1_9EURO</name>
<comment type="similarity">
    <text evidence="1">Belongs to the peptidase S33 family.</text>
</comment>
<dbReference type="GO" id="GO:0004301">
    <property type="term" value="F:epoxide hydrolase activity"/>
    <property type="evidence" value="ECO:0007669"/>
    <property type="project" value="TreeGrafter"/>
</dbReference>
<keyword evidence="6" id="KW-1185">Reference proteome</keyword>
<organism evidence="5 6">
    <name type="scientific">Cladophialophora carrionii</name>
    <dbReference type="NCBI Taxonomy" id="86049"/>
    <lineage>
        <taxon>Eukaryota</taxon>
        <taxon>Fungi</taxon>
        <taxon>Dikarya</taxon>
        <taxon>Ascomycota</taxon>
        <taxon>Pezizomycotina</taxon>
        <taxon>Eurotiomycetes</taxon>
        <taxon>Chaetothyriomycetidae</taxon>
        <taxon>Chaetothyriales</taxon>
        <taxon>Herpotrichiellaceae</taxon>
        <taxon>Cladophialophora</taxon>
    </lineage>
</organism>
<feature type="active site" description="Proton donor" evidence="3">
    <location>
        <position position="321"/>
    </location>
</feature>
<evidence type="ECO:0000259" key="4">
    <source>
        <dbReference type="Pfam" id="PF06441"/>
    </source>
</evidence>
<feature type="domain" description="Epoxide hydrolase N-terminal" evidence="4">
    <location>
        <begin position="16"/>
        <end position="130"/>
    </location>
</feature>
<evidence type="ECO:0000256" key="3">
    <source>
        <dbReference type="PIRSR" id="PIRSR001112-1"/>
    </source>
</evidence>
<dbReference type="VEuPathDB" id="FungiDB:CLCR_02349"/>
<protein>
    <submittedName>
        <fullName evidence="5">Epoxide hydrolase</fullName>
    </submittedName>
</protein>
<evidence type="ECO:0000256" key="2">
    <source>
        <dbReference type="ARBA" id="ARBA00022801"/>
    </source>
</evidence>
<dbReference type="InterPro" id="IPR029058">
    <property type="entry name" value="AB_hydrolase_fold"/>
</dbReference>
<reference evidence="6" key="1">
    <citation type="submission" date="2015-07" db="EMBL/GenBank/DDBJ databases">
        <authorList>
            <person name="Teixeira M.M."/>
            <person name="Souza R.C."/>
            <person name="Almeida L.G."/>
            <person name="Vicente V.A."/>
            <person name="de Hoog S."/>
            <person name="Bocca A.L."/>
            <person name="de Almeida S.R."/>
            <person name="Vasconcelos A.T."/>
            <person name="Felipe M.S."/>
        </authorList>
    </citation>
    <scope>NUCLEOTIDE SEQUENCE [LARGE SCALE GENOMIC DNA]</scope>
    <source>
        <strain evidence="6">KSF</strain>
    </source>
</reference>
<proteinExistence type="inferred from homology"/>